<dbReference type="GO" id="GO:0005856">
    <property type="term" value="C:cytoskeleton"/>
    <property type="evidence" value="ECO:0007669"/>
    <property type="project" value="TreeGrafter"/>
</dbReference>
<feature type="domain" description="Peptidase S9 prolyl oligopeptidase catalytic" evidence="7">
    <location>
        <begin position="491"/>
        <end position="712"/>
    </location>
</feature>
<dbReference type="Gene3D" id="3.40.50.1820">
    <property type="entry name" value="alpha/beta hydrolase"/>
    <property type="match status" value="1"/>
</dbReference>
<reference evidence="10" key="1">
    <citation type="submission" date="2025-08" db="UniProtKB">
        <authorList>
            <consortium name="RefSeq"/>
        </authorList>
    </citation>
    <scope>IDENTIFICATION</scope>
</reference>
<comment type="similarity">
    <text evidence="1 6">Belongs to the peptidase S9A family.</text>
</comment>
<dbReference type="InParanoid" id="A0A6P7JVN7"/>
<keyword evidence="2 6" id="KW-0645">Protease</keyword>
<keyword evidence="3 6" id="KW-0378">Hydrolase</keyword>
<name>A0A6P7JVN7_9TELE</name>
<dbReference type="EC" id="3.4.21.-" evidence="6"/>
<dbReference type="Pfam" id="PF00326">
    <property type="entry name" value="Peptidase_S9"/>
    <property type="match status" value="1"/>
</dbReference>
<dbReference type="GO" id="GO:0005794">
    <property type="term" value="C:Golgi apparatus"/>
    <property type="evidence" value="ECO:0007669"/>
    <property type="project" value="TreeGrafter"/>
</dbReference>
<dbReference type="Pfam" id="PF02897">
    <property type="entry name" value="Peptidase_S9_N"/>
    <property type="match status" value="1"/>
</dbReference>
<keyword evidence="4 6" id="KW-0720">Serine protease</keyword>
<evidence type="ECO:0000259" key="7">
    <source>
        <dbReference type="Pfam" id="PF00326"/>
    </source>
</evidence>
<evidence type="ECO:0000313" key="10">
    <source>
        <dbReference type="RefSeq" id="XP_028279566.1"/>
    </source>
</evidence>
<dbReference type="SUPFAM" id="SSF50993">
    <property type="entry name" value="Peptidase/esterase 'gauge' domain"/>
    <property type="match status" value="1"/>
</dbReference>
<dbReference type="InterPro" id="IPR051543">
    <property type="entry name" value="Serine_Peptidase_S9A"/>
</dbReference>
<dbReference type="PANTHER" id="PTHR11757">
    <property type="entry name" value="PROTEASE FAMILY S9A OLIGOPEPTIDASE"/>
    <property type="match status" value="1"/>
</dbReference>
<evidence type="ECO:0000313" key="9">
    <source>
        <dbReference type="Proteomes" id="UP000515145"/>
    </source>
</evidence>
<evidence type="ECO:0000256" key="6">
    <source>
        <dbReference type="RuleBase" id="RU368024"/>
    </source>
</evidence>
<evidence type="ECO:0000256" key="1">
    <source>
        <dbReference type="ARBA" id="ARBA00005228"/>
    </source>
</evidence>
<dbReference type="Proteomes" id="UP000515145">
    <property type="component" value="Chromosome 15"/>
</dbReference>
<organism evidence="9 10">
    <name type="scientific">Parambassis ranga</name>
    <name type="common">Indian glassy fish</name>
    <dbReference type="NCBI Taxonomy" id="210632"/>
    <lineage>
        <taxon>Eukaryota</taxon>
        <taxon>Metazoa</taxon>
        <taxon>Chordata</taxon>
        <taxon>Craniata</taxon>
        <taxon>Vertebrata</taxon>
        <taxon>Euteleostomi</taxon>
        <taxon>Actinopterygii</taxon>
        <taxon>Neopterygii</taxon>
        <taxon>Teleostei</taxon>
        <taxon>Neoteleostei</taxon>
        <taxon>Acanthomorphata</taxon>
        <taxon>Ovalentaria</taxon>
        <taxon>Ambassidae</taxon>
        <taxon>Parambassis</taxon>
    </lineage>
</organism>
<dbReference type="GeneID" id="114447482"/>
<evidence type="ECO:0000256" key="2">
    <source>
        <dbReference type="ARBA" id="ARBA00022670"/>
    </source>
</evidence>
<gene>
    <name evidence="10" type="primary">prepl</name>
</gene>
<keyword evidence="9" id="KW-1185">Reference proteome</keyword>
<comment type="function">
    <text evidence="5">Serine peptidase whose precise substrate specificity remains unclear. Does not cleave peptides after a arginine or lysine residue. Regulates trans-Golgi network morphology and sorting by regulating the membrane binding of the AP-1 complex. May play a role in the regulation of synaptic vesicle exocytosis.</text>
</comment>
<proteinExistence type="inferred from homology"/>
<dbReference type="InterPro" id="IPR001375">
    <property type="entry name" value="Peptidase_S9_cat"/>
</dbReference>
<dbReference type="SUPFAM" id="SSF53474">
    <property type="entry name" value="alpha/beta-Hydrolases"/>
    <property type="match status" value="1"/>
</dbReference>
<dbReference type="GO" id="GO:0004252">
    <property type="term" value="F:serine-type endopeptidase activity"/>
    <property type="evidence" value="ECO:0007669"/>
    <property type="project" value="UniProtKB-UniRule"/>
</dbReference>
<dbReference type="FunCoup" id="A0A6P7JVN7">
    <property type="interactions" value="165"/>
</dbReference>
<dbReference type="InterPro" id="IPR002470">
    <property type="entry name" value="Peptidase_S9A"/>
</dbReference>
<protein>
    <recommendedName>
        <fullName evidence="6">Prolyl endopeptidase</fullName>
        <ecNumber evidence="6">3.4.21.-</ecNumber>
    </recommendedName>
</protein>
<dbReference type="FunFam" id="3.40.50.1820:FF:000050">
    <property type="entry name" value="prolyl endopeptidase-like isoform X2"/>
    <property type="match status" value="1"/>
</dbReference>
<dbReference type="OrthoDB" id="248387at2759"/>
<dbReference type="PRINTS" id="PR00862">
    <property type="entry name" value="PROLIGOPTASE"/>
</dbReference>
<evidence type="ECO:0000256" key="5">
    <source>
        <dbReference type="ARBA" id="ARBA00045448"/>
    </source>
</evidence>
<sequence>MAVLSPLLRSSARLFTPCRLHFWELPVCKRITWLVLSAQPCYTSDTSVSTVDQLSSGLERYKDLQEFFSRRLKATYRRFSNTPDHSVIFGHHHVYFIEDDVIYRMDKRHSEKKPEQVLNLGQFSGGVEEVGLNNEKRKQKIQWIVQRIRLSPQEKHLAATLKCHPMEELRCVVVRLGQRNLPPHPQHIIMTLEKVFGFEWATDDVLFYTTLDGLSSSTVFRLDLTSSGSKITPVYRETQPDMFVEVALSRDRQILTINCNSRTSSEVLLSDLTTSHLEPFVVQPRQWDLLYHVEHWRKWLIILANTGPGQDYQVVQAPLSEPSLASWVSLFTPGPGTAVKDMEIVGDYCILVARSPVNDLILIVVPLTHPKESYIVQLPSWACAIETKKPGLADQQNEIELLISSPVHPPVSYCLSPKNGLLLSGTASSSEYQDDYITTRLEACSQDGTLVPVTLFHAVPVEGLRHTPLLVHVYGAYGRDINMDFCPEKRLLLEQGWALAYCHIRGGGERGLSWQRQARVEGKQRGVEDAHACLQHLFSLGVSSPSLTALTACSAGGVPVGALCNRHAHMVRAVTLQAPFLDVLGTMEDPNLPLTLEDRDEWGDPVGNPKHRHIISSYCPLHNITPQCYPSMLLTAYSGDARVPLTGVLKYTKQLKKAVHTHFSMKPKSESEQEPNIVLNIQPGANHHGPEDFESILEEKALELAFLYTELGLDRPRRPRKRKR</sequence>
<evidence type="ECO:0000256" key="4">
    <source>
        <dbReference type="ARBA" id="ARBA00022825"/>
    </source>
</evidence>
<dbReference type="GO" id="GO:0006508">
    <property type="term" value="P:proteolysis"/>
    <property type="evidence" value="ECO:0007669"/>
    <property type="project" value="UniProtKB-KW"/>
</dbReference>
<dbReference type="InterPro" id="IPR029058">
    <property type="entry name" value="AB_hydrolase_fold"/>
</dbReference>
<evidence type="ECO:0000256" key="3">
    <source>
        <dbReference type="ARBA" id="ARBA00022801"/>
    </source>
</evidence>
<dbReference type="AlphaFoldDB" id="A0A6P7JVN7"/>
<dbReference type="CTD" id="9581"/>
<dbReference type="RefSeq" id="XP_028279566.1">
    <property type="nucleotide sequence ID" value="XM_028423765.1"/>
</dbReference>
<feature type="domain" description="Peptidase S9A N-terminal" evidence="8">
    <location>
        <begin position="94"/>
        <end position="420"/>
    </location>
</feature>
<dbReference type="InterPro" id="IPR023302">
    <property type="entry name" value="Pept_S9A_N"/>
</dbReference>
<accession>A0A6P7JVN7</accession>
<evidence type="ECO:0000259" key="8">
    <source>
        <dbReference type="Pfam" id="PF02897"/>
    </source>
</evidence>
<dbReference type="Gene3D" id="2.130.10.120">
    <property type="entry name" value="Prolyl oligopeptidase, N-terminal domain"/>
    <property type="match status" value="1"/>
</dbReference>
<dbReference type="PANTHER" id="PTHR11757:SF19">
    <property type="entry name" value="PROLYL ENDOPEPTIDASE-LIKE"/>
    <property type="match status" value="1"/>
</dbReference>